<evidence type="ECO:0000256" key="12">
    <source>
        <dbReference type="ARBA" id="ARBA00022884"/>
    </source>
</evidence>
<dbReference type="SUPFAM" id="SSF52374">
    <property type="entry name" value="Nucleotidylyl transferase"/>
    <property type="match status" value="1"/>
</dbReference>
<dbReference type="OrthoDB" id="9810191at2"/>
<dbReference type="InterPro" id="IPR014758">
    <property type="entry name" value="Met-tRNA_synth"/>
</dbReference>
<dbReference type="InterPro" id="IPR041872">
    <property type="entry name" value="Anticodon_Met"/>
</dbReference>
<dbReference type="FunFam" id="2.40.50.140:FF:000042">
    <property type="entry name" value="Methionine--tRNA ligase"/>
    <property type="match status" value="1"/>
</dbReference>
<protein>
    <recommendedName>
        <fullName evidence="16">Methionine--tRNA ligase</fullName>
        <ecNumber evidence="16">6.1.1.10</ecNumber>
    </recommendedName>
    <alternativeName>
        <fullName evidence="16">Methionyl-tRNA synthetase</fullName>
        <shortName evidence="16">MetRS</shortName>
    </alternativeName>
</protein>
<evidence type="ECO:0000259" key="18">
    <source>
        <dbReference type="PROSITE" id="PS50886"/>
    </source>
</evidence>
<dbReference type="RefSeq" id="WP_146576389.1">
    <property type="nucleotide sequence ID" value="NZ_SJPM01000001.1"/>
</dbReference>
<comment type="caution">
    <text evidence="19">The sequence shown here is derived from an EMBL/GenBank/DDBJ whole genome shotgun (WGS) entry which is preliminary data.</text>
</comment>
<dbReference type="Proteomes" id="UP000316213">
    <property type="component" value="Unassembled WGS sequence"/>
</dbReference>
<keyword evidence="12 16" id="KW-0694">RNA-binding</keyword>
<evidence type="ECO:0000256" key="14">
    <source>
        <dbReference type="ARBA" id="ARBA00023146"/>
    </source>
</evidence>
<evidence type="ECO:0000313" key="19">
    <source>
        <dbReference type="EMBL" id="TWU03986.1"/>
    </source>
</evidence>
<dbReference type="GO" id="GO:0005829">
    <property type="term" value="C:cytosol"/>
    <property type="evidence" value="ECO:0007669"/>
    <property type="project" value="TreeGrafter"/>
</dbReference>
<evidence type="ECO:0000256" key="15">
    <source>
        <dbReference type="ARBA" id="ARBA00047364"/>
    </source>
</evidence>
<evidence type="ECO:0000256" key="7">
    <source>
        <dbReference type="ARBA" id="ARBA00022598"/>
    </source>
</evidence>
<reference evidence="19 20" key="1">
    <citation type="submission" date="2019-02" db="EMBL/GenBank/DDBJ databases">
        <title>Deep-cultivation of Planctomycetes and their phenomic and genomic characterization uncovers novel biology.</title>
        <authorList>
            <person name="Wiegand S."/>
            <person name="Jogler M."/>
            <person name="Boedeker C."/>
            <person name="Pinto D."/>
            <person name="Vollmers J."/>
            <person name="Rivas-Marin E."/>
            <person name="Kohn T."/>
            <person name="Peeters S.H."/>
            <person name="Heuer A."/>
            <person name="Rast P."/>
            <person name="Oberbeckmann S."/>
            <person name="Bunk B."/>
            <person name="Jeske O."/>
            <person name="Meyerdierks A."/>
            <person name="Storesund J.E."/>
            <person name="Kallscheuer N."/>
            <person name="Luecker S."/>
            <person name="Lage O.M."/>
            <person name="Pohl T."/>
            <person name="Merkel B.J."/>
            <person name="Hornburger P."/>
            <person name="Mueller R.-W."/>
            <person name="Bruemmer F."/>
            <person name="Labrenz M."/>
            <person name="Spormann A.M."/>
            <person name="Op Den Camp H."/>
            <person name="Overmann J."/>
            <person name="Amann R."/>
            <person name="Jetten M.S.M."/>
            <person name="Mascher T."/>
            <person name="Medema M.H."/>
            <person name="Devos D.P."/>
            <person name="Kaster A.-K."/>
            <person name="Ovreas L."/>
            <person name="Rohde M."/>
            <person name="Galperin M.Y."/>
            <person name="Jogler C."/>
        </authorList>
    </citation>
    <scope>NUCLEOTIDE SEQUENCE [LARGE SCALE GENOMIC DNA]</scope>
    <source>
        <strain evidence="19 20">Pla100</strain>
    </source>
</reference>
<dbReference type="NCBIfam" id="TIGR00399">
    <property type="entry name" value="metG_C_term"/>
    <property type="match status" value="1"/>
</dbReference>
<dbReference type="PROSITE" id="PS50886">
    <property type="entry name" value="TRBD"/>
    <property type="match status" value="1"/>
</dbReference>
<keyword evidence="10 16" id="KW-0862">Zinc</keyword>
<dbReference type="InterPro" id="IPR014729">
    <property type="entry name" value="Rossmann-like_a/b/a_fold"/>
</dbReference>
<feature type="binding site" evidence="16">
    <location>
        <position position="156"/>
    </location>
    <ligand>
        <name>Zn(2+)</name>
        <dbReference type="ChEBI" id="CHEBI:29105"/>
    </ligand>
</feature>
<comment type="catalytic activity">
    <reaction evidence="15 16">
        <text>tRNA(Met) + L-methionine + ATP = L-methionyl-tRNA(Met) + AMP + diphosphate</text>
        <dbReference type="Rhea" id="RHEA:13481"/>
        <dbReference type="Rhea" id="RHEA-COMP:9667"/>
        <dbReference type="Rhea" id="RHEA-COMP:9698"/>
        <dbReference type="ChEBI" id="CHEBI:30616"/>
        <dbReference type="ChEBI" id="CHEBI:33019"/>
        <dbReference type="ChEBI" id="CHEBI:57844"/>
        <dbReference type="ChEBI" id="CHEBI:78442"/>
        <dbReference type="ChEBI" id="CHEBI:78530"/>
        <dbReference type="ChEBI" id="CHEBI:456215"/>
        <dbReference type="EC" id="6.1.1.10"/>
    </reaction>
</comment>
<evidence type="ECO:0000256" key="1">
    <source>
        <dbReference type="ARBA" id="ARBA00003314"/>
    </source>
</evidence>
<keyword evidence="20" id="KW-1185">Reference proteome</keyword>
<dbReference type="InterPro" id="IPR015413">
    <property type="entry name" value="Methionyl/Leucyl_tRNA_Synth"/>
</dbReference>
<accession>A0A5C6AYC3</accession>
<dbReference type="CDD" id="cd02800">
    <property type="entry name" value="tRNA_bind_EcMetRS_like"/>
    <property type="match status" value="1"/>
</dbReference>
<dbReference type="PROSITE" id="PS00178">
    <property type="entry name" value="AA_TRNA_LIGASE_I"/>
    <property type="match status" value="1"/>
</dbReference>
<proteinExistence type="inferred from homology"/>
<dbReference type="SUPFAM" id="SSF57770">
    <property type="entry name" value="Methionyl-tRNA synthetase (MetRS), Zn-domain"/>
    <property type="match status" value="1"/>
</dbReference>
<evidence type="ECO:0000256" key="10">
    <source>
        <dbReference type="ARBA" id="ARBA00022833"/>
    </source>
</evidence>
<dbReference type="GO" id="GO:0046872">
    <property type="term" value="F:metal ion binding"/>
    <property type="evidence" value="ECO:0007669"/>
    <property type="project" value="UniProtKB-KW"/>
</dbReference>
<dbReference type="Gene3D" id="3.40.50.620">
    <property type="entry name" value="HUPs"/>
    <property type="match status" value="1"/>
</dbReference>
<dbReference type="PRINTS" id="PR01041">
    <property type="entry name" value="TRNASYNTHMET"/>
</dbReference>
<dbReference type="PANTHER" id="PTHR45765">
    <property type="entry name" value="METHIONINE--TRNA LIGASE"/>
    <property type="match status" value="1"/>
</dbReference>
<organism evidence="19 20">
    <name type="scientific">Neorhodopirellula pilleata</name>
    <dbReference type="NCBI Taxonomy" id="2714738"/>
    <lineage>
        <taxon>Bacteria</taxon>
        <taxon>Pseudomonadati</taxon>
        <taxon>Planctomycetota</taxon>
        <taxon>Planctomycetia</taxon>
        <taxon>Pirellulales</taxon>
        <taxon>Pirellulaceae</taxon>
        <taxon>Neorhodopirellula</taxon>
    </lineage>
</organism>
<dbReference type="EMBL" id="SJPM01000001">
    <property type="protein sequence ID" value="TWU03986.1"/>
    <property type="molecule type" value="Genomic_DNA"/>
</dbReference>
<dbReference type="InterPro" id="IPR033911">
    <property type="entry name" value="MetRS_core"/>
</dbReference>
<evidence type="ECO:0000256" key="3">
    <source>
        <dbReference type="ARBA" id="ARBA00008258"/>
    </source>
</evidence>
<dbReference type="CDD" id="cd07957">
    <property type="entry name" value="Anticodon_Ia_Met"/>
    <property type="match status" value="1"/>
</dbReference>
<evidence type="ECO:0000256" key="6">
    <source>
        <dbReference type="ARBA" id="ARBA00022555"/>
    </source>
</evidence>
<dbReference type="NCBIfam" id="TIGR00398">
    <property type="entry name" value="metG"/>
    <property type="match status" value="1"/>
</dbReference>
<dbReference type="AlphaFoldDB" id="A0A5C6AYC3"/>
<comment type="similarity">
    <text evidence="3 16">Belongs to the class-I aminoacyl-tRNA synthetase family. MetG type 1 subfamily.</text>
</comment>
<comment type="caution">
    <text evidence="16">Lacks conserved residue(s) required for the propagation of feature annotation.</text>
</comment>
<dbReference type="InterPro" id="IPR004495">
    <property type="entry name" value="Met-tRNA-synth_bsu_C"/>
</dbReference>
<name>A0A5C6AYC3_9BACT</name>
<evidence type="ECO:0000256" key="17">
    <source>
        <dbReference type="SAM" id="MobiDB-lite"/>
    </source>
</evidence>
<comment type="subcellular location">
    <subcellularLocation>
        <location evidence="2 16">Cytoplasm</location>
    </subcellularLocation>
</comment>
<keyword evidence="14 16" id="KW-0030">Aminoacyl-tRNA synthetase</keyword>
<dbReference type="GO" id="GO:0004825">
    <property type="term" value="F:methionine-tRNA ligase activity"/>
    <property type="evidence" value="ECO:0007669"/>
    <property type="project" value="UniProtKB-UniRule"/>
</dbReference>
<comment type="cofactor">
    <cofactor evidence="16">
        <name>Zn(2+)</name>
        <dbReference type="ChEBI" id="CHEBI:29105"/>
    </cofactor>
    <text evidence="16">Binds 1 zinc ion per subunit.</text>
</comment>
<dbReference type="InterPro" id="IPR029038">
    <property type="entry name" value="MetRS_Zn"/>
</dbReference>
<dbReference type="EC" id="6.1.1.10" evidence="16"/>
<dbReference type="InterPro" id="IPR012340">
    <property type="entry name" value="NA-bd_OB-fold"/>
</dbReference>
<evidence type="ECO:0000256" key="9">
    <source>
        <dbReference type="ARBA" id="ARBA00022741"/>
    </source>
</evidence>
<dbReference type="Pfam" id="PF01588">
    <property type="entry name" value="tRNA_bind"/>
    <property type="match status" value="1"/>
</dbReference>
<evidence type="ECO:0000256" key="13">
    <source>
        <dbReference type="ARBA" id="ARBA00022917"/>
    </source>
</evidence>
<dbReference type="PANTHER" id="PTHR45765:SF1">
    <property type="entry name" value="METHIONINE--TRNA LIGASE, CYTOPLASMIC"/>
    <property type="match status" value="1"/>
</dbReference>
<evidence type="ECO:0000256" key="16">
    <source>
        <dbReference type="HAMAP-Rule" id="MF_00098"/>
    </source>
</evidence>
<dbReference type="Gene3D" id="2.20.28.20">
    <property type="entry name" value="Methionyl-tRNA synthetase, Zn-domain"/>
    <property type="match status" value="1"/>
</dbReference>
<dbReference type="InterPro" id="IPR002547">
    <property type="entry name" value="tRNA-bd_dom"/>
</dbReference>
<feature type="short sequence motif" description="'HIGH' region" evidence="16">
    <location>
        <begin position="12"/>
        <end position="22"/>
    </location>
</feature>
<keyword evidence="6 16" id="KW-0820">tRNA-binding</keyword>
<dbReference type="GO" id="GO:0005524">
    <property type="term" value="F:ATP binding"/>
    <property type="evidence" value="ECO:0007669"/>
    <property type="project" value="UniProtKB-UniRule"/>
</dbReference>
<dbReference type="SUPFAM" id="SSF50249">
    <property type="entry name" value="Nucleic acid-binding proteins"/>
    <property type="match status" value="1"/>
</dbReference>
<dbReference type="FunFam" id="2.20.28.20:FF:000001">
    <property type="entry name" value="Methionine--tRNA ligase"/>
    <property type="match status" value="1"/>
</dbReference>
<dbReference type="HAMAP" id="MF_00098">
    <property type="entry name" value="Met_tRNA_synth_type1"/>
    <property type="match status" value="1"/>
</dbReference>
<keyword evidence="5 16" id="KW-0963">Cytoplasm</keyword>
<keyword evidence="8 16" id="KW-0479">Metal-binding</keyword>
<feature type="binding site" evidence="16">
    <location>
        <position position="146"/>
    </location>
    <ligand>
        <name>Zn(2+)</name>
        <dbReference type="ChEBI" id="CHEBI:29105"/>
    </ligand>
</feature>
<feature type="binding site" evidence="16">
    <location>
        <position position="158"/>
    </location>
    <ligand>
        <name>Zn(2+)</name>
        <dbReference type="ChEBI" id="CHEBI:29105"/>
    </ligand>
</feature>
<dbReference type="CDD" id="cd00814">
    <property type="entry name" value="MetRS_core"/>
    <property type="match status" value="1"/>
</dbReference>
<keyword evidence="7 16" id="KW-0436">Ligase</keyword>
<keyword evidence="9 16" id="KW-0547">Nucleotide-binding</keyword>
<dbReference type="InterPro" id="IPR023458">
    <property type="entry name" value="Met-tRNA_ligase_1"/>
</dbReference>
<evidence type="ECO:0000256" key="5">
    <source>
        <dbReference type="ARBA" id="ARBA00022490"/>
    </source>
</evidence>
<dbReference type="GO" id="GO:0000049">
    <property type="term" value="F:tRNA binding"/>
    <property type="evidence" value="ECO:0007669"/>
    <property type="project" value="UniProtKB-UniRule"/>
</dbReference>
<keyword evidence="11 16" id="KW-0067">ATP-binding</keyword>
<dbReference type="InterPro" id="IPR001412">
    <property type="entry name" value="aa-tRNA-synth_I_CS"/>
</dbReference>
<feature type="domain" description="TRNA-binding" evidence="18">
    <location>
        <begin position="577"/>
        <end position="679"/>
    </location>
</feature>
<comment type="subunit">
    <text evidence="4 16">Homodimer.</text>
</comment>
<dbReference type="Pfam" id="PF09334">
    <property type="entry name" value="tRNA-synt_1g"/>
    <property type="match status" value="1"/>
</dbReference>
<gene>
    <name evidence="16 19" type="primary">metG</name>
    <name evidence="19" type="ORF">Pla100_09220</name>
</gene>
<sequence>MSRRLLVTAALPYANGPIHIGHLVEYLQTDIWVRFQKLAGNRCLYICADDTHGTAIMIRARKEGRSELELIGEMSLSHQRDFAGFGIEFDHYGSTHSEENRTICHHFWNALREQDLIAERSVEQLFDPEAETFLADRFVRGTCPKCGREDQAGDNCTCGHTYSPTDLINPVSTLSGATPVLKESPHLFVQLEKLHSFLSDWVAKSGALQSETANYLQGHFLADELRDWDVSRPAPYFGFEIPDAPGNYWYVWFDAPIGYIASTQQWCDLHGEKLSDWWQSDQCEVHHFIGKDITYFHTLFWPGMLKTAGYSLPTKVHIHGFLNVDGKKMSKRDGTLVKAETFLKYVDPAALRYFYATKLSARVEDLDLGLAEFTEKVNSDLVGKVVNLASRVGKFAHSTGLSESYPDDGGLFAAAAAKGDAIAEAYEQGEYAKAMRLIMELADAANPFVEHAKPWEMKKDAERQDELRDVCTVALNLFRQLAVYLAPVLPSLAKDCGELLNDPIVSWEQSQTPLVGRGVAKFNRMMDRVQLEDLEKMIEESKEEAAAESDATPVPTFNDSPEPLQAEPLADEITIEDFMKVDLRVARVLSAEHVPEANKLLKLTLGLGGDETRQVFAGIKAAYEPEKLVGRLVVMVANLQPRKMRFGLSEGMVTAAGPGGAEVFILGVDEGALPGQRVH</sequence>
<feature type="region of interest" description="Disordered" evidence="17">
    <location>
        <begin position="541"/>
        <end position="563"/>
    </location>
</feature>
<evidence type="ECO:0000256" key="2">
    <source>
        <dbReference type="ARBA" id="ARBA00004496"/>
    </source>
</evidence>
<feature type="binding site" evidence="16">
    <location>
        <position position="331"/>
    </location>
    <ligand>
        <name>ATP</name>
        <dbReference type="ChEBI" id="CHEBI:30616"/>
    </ligand>
</feature>
<evidence type="ECO:0000256" key="11">
    <source>
        <dbReference type="ARBA" id="ARBA00022840"/>
    </source>
</evidence>
<evidence type="ECO:0000256" key="4">
    <source>
        <dbReference type="ARBA" id="ARBA00011738"/>
    </source>
</evidence>
<dbReference type="NCBIfam" id="NF001100">
    <property type="entry name" value="PRK00133.1"/>
    <property type="match status" value="1"/>
</dbReference>
<dbReference type="GO" id="GO:0006431">
    <property type="term" value="P:methionyl-tRNA aminoacylation"/>
    <property type="evidence" value="ECO:0007669"/>
    <property type="project" value="UniProtKB-UniRule"/>
</dbReference>
<dbReference type="SUPFAM" id="SSF47323">
    <property type="entry name" value="Anticodon-binding domain of a subclass of class I aminoacyl-tRNA synthetases"/>
    <property type="match status" value="1"/>
</dbReference>
<evidence type="ECO:0000256" key="8">
    <source>
        <dbReference type="ARBA" id="ARBA00022723"/>
    </source>
</evidence>
<dbReference type="Gene3D" id="1.10.730.10">
    <property type="entry name" value="Isoleucyl-tRNA Synthetase, Domain 1"/>
    <property type="match status" value="1"/>
</dbReference>
<evidence type="ECO:0000313" key="20">
    <source>
        <dbReference type="Proteomes" id="UP000316213"/>
    </source>
</evidence>
<dbReference type="Gene3D" id="2.40.50.140">
    <property type="entry name" value="Nucleic acid-binding proteins"/>
    <property type="match status" value="1"/>
</dbReference>
<dbReference type="InterPro" id="IPR009080">
    <property type="entry name" value="tRNAsynth_Ia_anticodon-bd"/>
</dbReference>
<feature type="binding site" evidence="16">
    <location>
        <position position="143"/>
    </location>
    <ligand>
        <name>Zn(2+)</name>
        <dbReference type="ChEBI" id="CHEBI:29105"/>
    </ligand>
</feature>
<keyword evidence="13 16" id="KW-0648">Protein biosynthesis</keyword>
<comment type="function">
    <text evidence="1 16">Is required not only for elongation of protein synthesis but also for the initiation of all mRNA translation through initiator tRNA(fMet) aminoacylation.</text>
</comment>